<comment type="caution">
    <text evidence="6">The sequence shown here is derived from an EMBL/GenBank/DDBJ whole genome shotgun (WGS) entry which is preliminary data.</text>
</comment>
<dbReference type="InterPro" id="IPR036866">
    <property type="entry name" value="RibonucZ/Hydroxyglut_hydro"/>
</dbReference>
<reference evidence="7" key="1">
    <citation type="journal article" date="2019" name="Int. J. Syst. Evol. Microbiol.">
        <title>The Global Catalogue of Microorganisms (GCM) 10K type strain sequencing project: providing services to taxonomists for standard genome sequencing and annotation.</title>
        <authorList>
            <consortium name="The Broad Institute Genomics Platform"/>
            <consortium name="The Broad Institute Genome Sequencing Center for Infectious Disease"/>
            <person name="Wu L."/>
            <person name="Ma J."/>
        </authorList>
    </citation>
    <scope>NUCLEOTIDE SEQUENCE [LARGE SCALE GENOMIC DNA]</scope>
    <source>
        <strain evidence="7">ZS-35-S2</strain>
    </source>
</reference>
<accession>A0ABW5CIN2</accession>
<evidence type="ECO:0000256" key="4">
    <source>
        <dbReference type="ARBA" id="ARBA00022833"/>
    </source>
</evidence>
<evidence type="ECO:0000313" key="6">
    <source>
        <dbReference type="EMBL" id="MFD2237154.1"/>
    </source>
</evidence>
<dbReference type="Gene3D" id="3.60.15.10">
    <property type="entry name" value="Ribonuclease Z/Hydroxyacylglutathione hydrolase-like"/>
    <property type="match status" value="1"/>
</dbReference>
<dbReference type="PROSITE" id="PS51318">
    <property type="entry name" value="TAT"/>
    <property type="match status" value="1"/>
</dbReference>
<dbReference type="InterPro" id="IPR001279">
    <property type="entry name" value="Metallo-B-lactamas"/>
</dbReference>
<keyword evidence="3" id="KW-0378">Hydrolase</keyword>
<sequence>MARNSIDRRNALKAAAASLAIGGLYHTQANAQEGSQEAAMADDNPFAPGWRRFRIGEIEVTQVLDGIRPGEGPHPTFGEDRSAEEVAALMAENLLPENRFVNFFQPTILRIGGEVILVDTGFGASGRENGMGLLVPRMAAAGFRPEDVTIVVLTHLHGDHINGLMEDGSPVFSNATLAVGRVEYEFWTSDEARGGPAAGNAEAVAAQVVPLEQDIRLLEDGEEVVPGLRAHAAFGHTPGMLVFEVGAGADRLFLTADALSQFVVSFQRPDWHVRFDMDKQAAVDTRRRLLEMLAEEGVPMTGYHLPFPALGYVMAEGEAYRFVPASYQLEV</sequence>
<dbReference type="RefSeq" id="WP_209736708.1">
    <property type="nucleotide sequence ID" value="NZ_CP072611.1"/>
</dbReference>
<evidence type="ECO:0000256" key="3">
    <source>
        <dbReference type="ARBA" id="ARBA00022801"/>
    </source>
</evidence>
<dbReference type="PANTHER" id="PTHR42978:SF6">
    <property type="entry name" value="QUORUM-QUENCHING LACTONASE YTNP-RELATED"/>
    <property type="match status" value="1"/>
</dbReference>
<feature type="domain" description="Metallo-beta-lactamase" evidence="5">
    <location>
        <begin position="104"/>
        <end position="301"/>
    </location>
</feature>
<dbReference type="EMBL" id="JBHUIJ010000006">
    <property type="protein sequence ID" value="MFD2237154.1"/>
    <property type="molecule type" value="Genomic_DNA"/>
</dbReference>
<name>A0ABW5CIN2_9HYPH</name>
<keyword evidence="7" id="KW-1185">Reference proteome</keyword>
<dbReference type="Pfam" id="PF00753">
    <property type="entry name" value="Lactamase_B"/>
    <property type="match status" value="1"/>
</dbReference>
<organism evidence="6 7">
    <name type="scientific">Aureimonas populi</name>
    <dbReference type="NCBI Taxonomy" id="1701758"/>
    <lineage>
        <taxon>Bacteria</taxon>
        <taxon>Pseudomonadati</taxon>
        <taxon>Pseudomonadota</taxon>
        <taxon>Alphaproteobacteria</taxon>
        <taxon>Hyphomicrobiales</taxon>
        <taxon>Aurantimonadaceae</taxon>
        <taxon>Aureimonas</taxon>
    </lineage>
</organism>
<comment type="similarity">
    <text evidence="1">Belongs to the metallo-beta-lactamase superfamily.</text>
</comment>
<dbReference type="CDD" id="cd07720">
    <property type="entry name" value="OPHC2-like_MBL-fold"/>
    <property type="match status" value="1"/>
</dbReference>
<evidence type="ECO:0000313" key="7">
    <source>
        <dbReference type="Proteomes" id="UP001597371"/>
    </source>
</evidence>
<keyword evidence="4" id="KW-0862">Zinc</keyword>
<gene>
    <name evidence="6" type="ORF">ACFSKQ_06695</name>
</gene>
<proteinExistence type="inferred from homology"/>
<dbReference type="SMART" id="SM00849">
    <property type="entry name" value="Lactamase_B"/>
    <property type="match status" value="1"/>
</dbReference>
<evidence type="ECO:0000256" key="1">
    <source>
        <dbReference type="ARBA" id="ARBA00007749"/>
    </source>
</evidence>
<dbReference type="InterPro" id="IPR051013">
    <property type="entry name" value="MBL_superfamily_lactonases"/>
</dbReference>
<keyword evidence="2" id="KW-0479">Metal-binding</keyword>
<dbReference type="SUPFAM" id="SSF56281">
    <property type="entry name" value="Metallo-hydrolase/oxidoreductase"/>
    <property type="match status" value="1"/>
</dbReference>
<dbReference type="PANTHER" id="PTHR42978">
    <property type="entry name" value="QUORUM-QUENCHING LACTONASE YTNP-RELATED-RELATED"/>
    <property type="match status" value="1"/>
</dbReference>
<protein>
    <submittedName>
        <fullName evidence="6">MBL fold metallo-hydrolase</fullName>
    </submittedName>
</protein>
<evidence type="ECO:0000259" key="5">
    <source>
        <dbReference type="SMART" id="SM00849"/>
    </source>
</evidence>
<dbReference type="InterPro" id="IPR006311">
    <property type="entry name" value="TAT_signal"/>
</dbReference>
<evidence type="ECO:0000256" key="2">
    <source>
        <dbReference type="ARBA" id="ARBA00022723"/>
    </source>
</evidence>
<dbReference type="Proteomes" id="UP001597371">
    <property type="component" value="Unassembled WGS sequence"/>
</dbReference>